<dbReference type="KEGG" id="bmic:BmR1_04g09680"/>
<reference evidence="1 2" key="3">
    <citation type="journal article" date="2016" name="Sci. Rep.">
        <title>Genome-wide diversity and gene expression profiling of Babesia microti isolates identify polymorphic genes that mediate host-pathogen interactions.</title>
        <authorList>
            <person name="Silva J.C."/>
            <person name="Cornillot E."/>
            <person name="McCracken C."/>
            <person name="Usmani-Brown S."/>
            <person name="Dwivedi A."/>
            <person name="Ifeonu O.O."/>
            <person name="Crabtree J."/>
            <person name="Gotia H.T."/>
            <person name="Virji A.Z."/>
            <person name="Reynes C."/>
            <person name="Colinge J."/>
            <person name="Kumar V."/>
            <person name="Lawres L."/>
            <person name="Pazzi J.E."/>
            <person name="Pablo J.V."/>
            <person name="Hung C."/>
            <person name="Brancato J."/>
            <person name="Kumari P."/>
            <person name="Orvis J."/>
            <person name="Tretina K."/>
            <person name="Chibucos M."/>
            <person name="Ott S."/>
            <person name="Sadzewicz L."/>
            <person name="Sengamalay N."/>
            <person name="Shetty A.C."/>
            <person name="Su Q."/>
            <person name="Tallon L."/>
            <person name="Fraser C.M."/>
            <person name="Frutos R."/>
            <person name="Molina D.M."/>
            <person name="Krause P.J."/>
            <person name="Ben Mamoun C."/>
        </authorList>
    </citation>
    <scope>NUCLEOTIDE SEQUENCE [LARGE SCALE GENOMIC DNA]</scope>
    <source>
        <strain evidence="1 2">RI</strain>
    </source>
</reference>
<evidence type="ECO:0000313" key="2">
    <source>
        <dbReference type="Proteomes" id="UP000002899"/>
    </source>
</evidence>
<reference evidence="1 2" key="2">
    <citation type="journal article" date="2013" name="PLoS ONE">
        <title>Whole genome mapping and re-organization of the nuclear and mitochondrial genomes of Babesia microti isolates.</title>
        <authorList>
            <person name="Cornillot E."/>
            <person name="Dassouli A."/>
            <person name="Garg A."/>
            <person name="Pachikara N."/>
            <person name="Randazzo S."/>
            <person name="Depoix D."/>
            <person name="Carcy B."/>
            <person name="Delbecq S."/>
            <person name="Frutos R."/>
            <person name="Silva J.C."/>
            <person name="Sutton R."/>
            <person name="Krause P.J."/>
            <person name="Mamoun C.B."/>
        </authorList>
    </citation>
    <scope>NUCLEOTIDE SEQUENCE [LARGE SCALE GENOMIC DNA]</scope>
    <source>
        <strain evidence="1 2">RI</strain>
    </source>
</reference>
<reference evidence="1 2" key="1">
    <citation type="journal article" date="2012" name="Nucleic Acids Res.">
        <title>Sequencing of the smallest Apicomplexan genome from the human pathogen Babesia microti.</title>
        <authorList>
            <person name="Cornillot E."/>
            <person name="Hadj-Kaddour K."/>
            <person name="Dassouli A."/>
            <person name="Noel B."/>
            <person name="Ranwez V."/>
            <person name="Vacherie B."/>
            <person name="Augagneur Y."/>
            <person name="Bres V."/>
            <person name="Duclos A."/>
            <person name="Randazzo S."/>
            <person name="Carcy B."/>
            <person name="Debierre-Grockiego F."/>
            <person name="Delbecq S."/>
            <person name="Moubri-Menage K."/>
            <person name="Shams-Eldin H."/>
            <person name="Usmani-Brown S."/>
            <person name="Bringaud F."/>
            <person name="Wincker P."/>
            <person name="Vivares C.P."/>
            <person name="Schwarz R.T."/>
            <person name="Schetters T.P."/>
            <person name="Krause P.J."/>
            <person name="Gorenflot A."/>
            <person name="Berry V."/>
            <person name="Barbe V."/>
            <person name="Ben Mamoun C."/>
        </authorList>
    </citation>
    <scope>NUCLEOTIDE SEQUENCE [LARGE SCALE GENOMIC DNA]</scope>
    <source>
        <strain evidence="1 2">RI</strain>
    </source>
</reference>
<protein>
    <submittedName>
        <fullName evidence="1">Uncharacterized protein</fullName>
    </submittedName>
</protein>
<dbReference type="EMBL" id="LN871599">
    <property type="protein sequence ID" value="CCF76103.1"/>
    <property type="molecule type" value="Genomic_DNA"/>
</dbReference>
<dbReference type="RefSeq" id="XP_012650511.1">
    <property type="nucleotide sequence ID" value="XM_012795057.1"/>
</dbReference>
<dbReference type="AlphaFoldDB" id="I7J9X8"/>
<keyword evidence="2" id="KW-1185">Reference proteome</keyword>
<dbReference type="VEuPathDB" id="PiroplasmaDB:BmR1_04g09680"/>
<proteinExistence type="predicted"/>
<accession>I7J9X8</accession>
<sequence length="519" mass="60341">MNDVLGILHQVVDTAHRFQVQLDKFDHTIHRNEFPEAKQILSQLEQLLIYLFNPSNTHNAGYIDNNGKWEHECSSDELTDVIEEFITTSDDSDPPGVCLFIFSEMYNRRALQFQEKLLNHTLSQFKSAFTSSKICINDLRELTLIGNSNYQNKFIVGMEKLLTTQLSIIETKSLNIFNVNYIKSKDLEKCKVKQFLDVIDILTQLNLEFSKKLIYYAFQIICKNLISEFDYLEAKNIIDMEFPKNLHFDPKVEFGKIANEEMSFHYITIASQFFESQQGFSVPVVFSDELSSFSKFISNLIFGCEGLLDQELKMRVQMIMACICAYSASFGKLISEHKEDINKLLHIFTNFTLIKYEITKMLTKIELRPIFVPLDFSQCIAELALKAILRKINNEMELDTNKGYIIGEDIMIRLSRYPKLPAFNRLFNFIVDIAHFNLIRSVYRSLESGDDIDDLLDKCQSMMNMISENRPSLVHRDSELRAKSRLLVKILENRNVDILDFTGSFFSDDEISHLRKLVY</sequence>
<name>I7J9X8_BABMR</name>
<organism evidence="1 2">
    <name type="scientific">Babesia microti (strain RI)</name>
    <dbReference type="NCBI Taxonomy" id="1133968"/>
    <lineage>
        <taxon>Eukaryota</taxon>
        <taxon>Sar</taxon>
        <taxon>Alveolata</taxon>
        <taxon>Apicomplexa</taxon>
        <taxon>Aconoidasida</taxon>
        <taxon>Piroplasmida</taxon>
        <taxon>Babesiidae</taxon>
        <taxon>Babesia</taxon>
    </lineage>
</organism>
<dbReference type="Proteomes" id="UP000002899">
    <property type="component" value="Chromosome IV"/>
</dbReference>
<dbReference type="GeneID" id="24426558"/>
<evidence type="ECO:0000313" key="1">
    <source>
        <dbReference type="EMBL" id="CCF76103.1"/>
    </source>
</evidence>